<sequence>MADMFQIPILSMTVMKNPIQLHRSIGLKNNQYSMIYPQTPQNSKINIFEHALHEWLDYNTEEEELTESDIDEMVEYESDLESDEEEKEVLHEEYHEIKMYDSENSSLCFYESDSESDDLKSDLDDSDILEMMQSILKRRCDHFPTFPM</sequence>
<proteinExistence type="predicted"/>
<organism evidence="1">
    <name type="scientific">viral metagenome</name>
    <dbReference type="NCBI Taxonomy" id="1070528"/>
    <lineage>
        <taxon>unclassified sequences</taxon>
        <taxon>metagenomes</taxon>
        <taxon>organismal metagenomes</taxon>
    </lineage>
</organism>
<dbReference type="AlphaFoldDB" id="A0A6C0CPH0"/>
<protein>
    <submittedName>
        <fullName evidence="1">Uncharacterized protein</fullName>
    </submittedName>
</protein>
<dbReference type="EMBL" id="MN739474">
    <property type="protein sequence ID" value="QHT06726.1"/>
    <property type="molecule type" value="Genomic_DNA"/>
</dbReference>
<accession>A0A6C0CPH0</accession>
<evidence type="ECO:0000313" key="1">
    <source>
        <dbReference type="EMBL" id="QHT06726.1"/>
    </source>
</evidence>
<reference evidence="1" key="1">
    <citation type="journal article" date="2020" name="Nature">
        <title>Giant virus diversity and host interactions through global metagenomics.</title>
        <authorList>
            <person name="Schulz F."/>
            <person name="Roux S."/>
            <person name="Paez-Espino D."/>
            <person name="Jungbluth S."/>
            <person name="Walsh D.A."/>
            <person name="Denef V.J."/>
            <person name="McMahon K.D."/>
            <person name="Konstantinidis K.T."/>
            <person name="Eloe-Fadrosh E.A."/>
            <person name="Kyrpides N.C."/>
            <person name="Woyke T."/>
        </authorList>
    </citation>
    <scope>NUCLEOTIDE SEQUENCE</scope>
    <source>
        <strain evidence="1">GVMAG-M-3300021473-15</strain>
    </source>
</reference>
<name>A0A6C0CPH0_9ZZZZ</name>